<evidence type="ECO:0000313" key="1">
    <source>
        <dbReference type="EMBL" id="KAF2187389.1"/>
    </source>
</evidence>
<name>A0A6A6EA07_9PEZI</name>
<reference evidence="1" key="1">
    <citation type="journal article" date="2020" name="Stud. Mycol.">
        <title>101 Dothideomycetes genomes: a test case for predicting lifestyles and emergence of pathogens.</title>
        <authorList>
            <person name="Haridas S."/>
            <person name="Albert R."/>
            <person name="Binder M."/>
            <person name="Bloem J."/>
            <person name="Labutti K."/>
            <person name="Salamov A."/>
            <person name="Andreopoulos B."/>
            <person name="Baker S."/>
            <person name="Barry K."/>
            <person name="Bills G."/>
            <person name="Bluhm B."/>
            <person name="Cannon C."/>
            <person name="Castanera R."/>
            <person name="Culley D."/>
            <person name="Daum C."/>
            <person name="Ezra D."/>
            <person name="Gonzalez J."/>
            <person name="Henrissat B."/>
            <person name="Kuo A."/>
            <person name="Liang C."/>
            <person name="Lipzen A."/>
            <person name="Lutzoni F."/>
            <person name="Magnuson J."/>
            <person name="Mondo S."/>
            <person name="Nolan M."/>
            <person name="Ohm R."/>
            <person name="Pangilinan J."/>
            <person name="Park H.-J."/>
            <person name="Ramirez L."/>
            <person name="Alfaro M."/>
            <person name="Sun H."/>
            <person name="Tritt A."/>
            <person name="Yoshinaga Y."/>
            <person name="Zwiers L.-H."/>
            <person name="Turgeon B."/>
            <person name="Goodwin S."/>
            <person name="Spatafora J."/>
            <person name="Crous P."/>
            <person name="Grigoriev I."/>
        </authorList>
    </citation>
    <scope>NUCLEOTIDE SEQUENCE</scope>
    <source>
        <strain evidence="1">CBS 207.26</strain>
    </source>
</reference>
<proteinExistence type="predicted"/>
<dbReference type="AlphaFoldDB" id="A0A6A6EA07"/>
<organism evidence="1 2">
    <name type="scientific">Zopfia rhizophila CBS 207.26</name>
    <dbReference type="NCBI Taxonomy" id="1314779"/>
    <lineage>
        <taxon>Eukaryota</taxon>
        <taxon>Fungi</taxon>
        <taxon>Dikarya</taxon>
        <taxon>Ascomycota</taxon>
        <taxon>Pezizomycotina</taxon>
        <taxon>Dothideomycetes</taxon>
        <taxon>Dothideomycetes incertae sedis</taxon>
        <taxon>Zopfiaceae</taxon>
        <taxon>Zopfia</taxon>
    </lineage>
</organism>
<sequence length="168" mass="18320">MPVTTDSSEGECAATRVATAPRLSNRRARSHGGTSSARCSALCGRRPLQHAYLGQHNPDRAFSCDQTAHQKQTAHFTGLSTCWQPVPAPRYHNNQLPVPRLGFLGFTRPRQAPGSTHRTANCLRLSLGLDCLQPPTRLLLLRCPSRSCWLACSLVGILSQMSGVRFAS</sequence>
<keyword evidence="2" id="KW-1185">Reference proteome</keyword>
<dbReference type="EMBL" id="ML994627">
    <property type="protein sequence ID" value="KAF2187389.1"/>
    <property type="molecule type" value="Genomic_DNA"/>
</dbReference>
<dbReference type="Proteomes" id="UP000800200">
    <property type="component" value="Unassembled WGS sequence"/>
</dbReference>
<evidence type="ECO:0000313" key="2">
    <source>
        <dbReference type="Proteomes" id="UP000800200"/>
    </source>
</evidence>
<accession>A0A6A6EA07</accession>
<gene>
    <name evidence="1" type="ORF">K469DRAFT_113071</name>
</gene>
<protein>
    <submittedName>
        <fullName evidence="1">Uncharacterized protein</fullName>
    </submittedName>
</protein>